<dbReference type="KEGG" id="ssk:SSUD12_0198"/>
<dbReference type="PATRIC" id="fig|1004952.3.peg.193"/>
<dbReference type="InterPro" id="IPR036779">
    <property type="entry name" value="LysM_dom_sf"/>
</dbReference>
<dbReference type="InterPro" id="IPR058593">
    <property type="entry name" value="ARB_07466-like_C"/>
</dbReference>
<feature type="domain" description="LysM" evidence="2">
    <location>
        <begin position="71"/>
        <end position="115"/>
    </location>
</feature>
<gene>
    <name evidence="3" type="ORF">SSUD12_0198</name>
</gene>
<dbReference type="Gene3D" id="3.10.350.10">
    <property type="entry name" value="LysM domain"/>
    <property type="match status" value="1"/>
</dbReference>
<evidence type="ECO:0000256" key="1">
    <source>
        <dbReference type="SAM" id="MobiDB-lite"/>
    </source>
</evidence>
<sequence>MKRKRTNKPQHMRRKRKTPIMKNNKKMLYTSSLALSLFSTGMISTNVLALEWAPRTVSEISPEIVQEEGKMTYTVRYGDTLSAIASAMNIDMDLLAKMNQIADVNLIFPDTVLTTTVDQNNQVTQVEIEAPVQGNTNETVQATVDLTTNQVTVEDTVIPLDQISSVTDSAPVEEGVEQPVAEAPVEEGVEQPVAEAPVEEGVEKPVAEAPVEEGVEQPAVETPVEEVVEQPVVEAPVEEVVEQPVAEAPVEEGVEQPVAEAPVEEGVEQPAVETPVEEVVEQPVVEAPVEEVVEQPVVEAPVEEVVEQPVVEAPVVETPQVTALSTTTTSTSAYDVGLQPQVAAFRAEVANAFGITSFSGYRAGDSGDHGKGLAIDFMVPESSALGDQVAAYAVANLASKNINYIIWKQRFYAPYDSIYGPAYTWNLMPDRGSITENHYDHVHVSFN</sequence>
<dbReference type="EMBL" id="CP002644">
    <property type="protein sequence ID" value="AER18543.1"/>
    <property type="molecule type" value="Genomic_DNA"/>
</dbReference>
<dbReference type="InterPro" id="IPR018392">
    <property type="entry name" value="LysM"/>
</dbReference>
<evidence type="ECO:0000259" key="2">
    <source>
        <dbReference type="PROSITE" id="PS51782"/>
    </source>
</evidence>
<dbReference type="PROSITE" id="PS51782">
    <property type="entry name" value="LYSM"/>
    <property type="match status" value="1"/>
</dbReference>
<dbReference type="Pfam" id="PF01476">
    <property type="entry name" value="LysM"/>
    <property type="match status" value="1"/>
</dbReference>
<proteinExistence type="predicted"/>
<feature type="region of interest" description="Disordered" evidence="1">
    <location>
        <begin position="182"/>
        <end position="203"/>
    </location>
</feature>
<reference evidence="3 4" key="1">
    <citation type="journal article" date="2011" name="BMC Genomics">
        <title>Comparative Genomic Analysis of Streptococcus suis reveals significant genomic diversity among different serotypes.</title>
        <authorList>
            <person name="Zhang A."/>
            <person name="Yang M."/>
            <person name="Hu P."/>
            <person name="Wu J."/>
            <person name="Chen B."/>
            <person name="Hua Y."/>
            <person name="Yu J."/>
            <person name="Chen H."/>
            <person name="Xiao J."/>
            <person name="Jin M."/>
        </authorList>
    </citation>
    <scope>NUCLEOTIDE SEQUENCE [LARGE SCALE GENOMIC DNA]</scope>
    <source>
        <strain evidence="3">D12</strain>
    </source>
</reference>
<protein>
    <submittedName>
        <fullName evidence="3">Peptidoglycan-binding LysM</fullName>
    </submittedName>
</protein>
<dbReference type="CDD" id="cd00118">
    <property type="entry name" value="LysM"/>
    <property type="match status" value="1"/>
</dbReference>
<dbReference type="Pfam" id="PF26571">
    <property type="entry name" value="VldE"/>
    <property type="match status" value="1"/>
</dbReference>
<accession>G7SEY2</accession>
<name>G7SEY2_STRSU</name>
<organism evidence="3 4">
    <name type="scientific">Streptococcus suis D12</name>
    <dbReference type="NCBI Taxonomy" id="1004952"/>
    <lineage>
        <taxon>Bacteria</taxon>
        <taxon>Bacillati</taxon>
        <taxon>Bacillota</taxon>
        <taxon>Bacilli</taxon>
        <taxon>Lactobacillales</taxon>
        <taxon>Streptococcaceae</taxon>
        <taxon>Streptococcus</taxon>
    </lineage>
</organism>
<dbReference type="Proteomes" id="UP000008845">
    <property type="component" value="Chromosome"/>
</dbReference>
<dbReference type="SUPFAM" id="SSF54106">
    <property type="entry name" value="LysM domain"/>
    <property type="match status" value="1"/>
</dbReference>
<evidence type="ECO:0000313" key="4">
    <source>
        <dbReference type="Proteomes" id="UP000008845"/>
    </source>
</evidence>
<dbReference type="SMART" id="SM00257">
    <property type="entry name" value="LysM"/>
    <property type="match status" value="1"/>
</dbReference>
<evidence type="ECO:0000313" key="3">
    <source>
        <dbReference type="EMBL" id="AER18543.1"/>
    </source>
</evidence>
<dbReference type="AlphaFoldDB" id="G7SEY2"/>
<dbReference type="HOGENOM" id="CLU_032478_1_0_9"/>
<dbReference type="RefSeq" id="WP_014637375.1">
    <property type="nucleotide sequence ID" value="NC_017621.1"/>
</dbReference>